<dbReference type="EMBL" id="JBHSPC010000117">
    <property type="protein sequence ID" value="MFC5674502.1"/>
    <property type="molecule type" value="Genomic_DNA"/>
</dbReference>
<keyword evidence="4" id="KW-1185">Reference proteome</keyword>
<feature type="compositionally biased region" description="Basic and acidic residues" evidence="1">
    <location>
        <begin position="63"/>
        <end position="73"/>
    </location>
</feature>
<comment type="caution">
    <text evidence="3">The sequence shown here is derived from an EMBL/GenBank/DDBJ whole genome shotgun (WGS) entry which is preliminary data.</text>
</comment>
<evidence type="ECO:0008006" key="5">
    <source>
        <dbReference type="Google" id="ProtNLM"/>
    </source>
</evidence>
<accession>A0ABW0XV48</accession>
<reference evidence="4" key="1">
    <citation type="journal article" date="2019" name="Int. J. Syst. Evol. Microbiol.">
        <title>The Global Catalogue of Microorganisms (GCM) 10K type strain sequencing project: providing services to taxonomists for standard genome sequencing and annotation.</title>
        <authorList>
            <consortium name="The Broad Institute Genomics Platform"/>
            <consortium name="The Broad Institute Genome Sequencing Center for Infectious Disease"/>
            <person name="Wu L."/>
            <person name="Ma J."/>
        </authorList>
    </citation>
    <scope>NUCLEOTIDE SEQUENCE [LARGE SCALE GENOMIC DNA]</scope>
    <source>
        <strain evidence="4">JCM 13852</strain>
    </source>
</reference>
<sequence length="107" mass="11594">MNVRRRIAVGWAVLCLAGLAATSALDAEPSTDASEFPAEETTPTGTYAVDCQEIADHVERFRAEAERERREALDPSATPGRPNATDRTMSVPEECADELEDRGSGTR</sequence>
<organism evidence="3 4">
    <name type="scientific">Streptomyces incanus</name>
    <dbReference type="NCBI Taxonomy" id="887453"/>
    <lineage>
        <taxon>Bacteria</taxon>
        <taxon>Bacillati</taxon>
        <taxon>Actinomycetota</taxon>
        <taxon>Actinomycetes</taxon>
        <taxon>Kitasatosporales</taxon>
        <taxon>Streptomycetaceae</taxon>
        <taxon>Streptomyces</taxon>
    </lineage>
</organism>
<evidence type="ECO:0000256" key="2">
    <source>
        <dbReference type="SAM" id="SignalP"/>
    </source>
</evidence>
<feature type="region of interest" description="Disordered" evidence="1">
    <location>
        <begin position="63"/>
        <end position="107"/>
    </location>
</feature>
<dbReference type="RefSeq" id="WP_381218748.1">
    <property type="nucleotide sequence ID" value="NZ_JBHSPC010000117.1"/>
</dbReference>
<gene>
    <name evidence="3" type="ORF">ACFP2V_31870</name>
</gene>
<protein>
    <recommendedName>
        <fullName evidence="5">Secreted protein</fullName>
    </recommendedName>
</protein>
<feature type="signal peptide" evidence="2">
    <location>
        <begin position="1"/>
        <end position="26"/>
    </location>
</feature>
<evidence type="ECO:0000313" key="4">
    <source>
        <dbReference type="Proteomes" id="UP001596183"/>
    </source>
</evidence>
<name>A0ABW0XV48_9ACTN</name>
<evidence type="ECO:0000313" key="3">
    <source>
        <dbReference type="EMBL" id="MFC5674502.1"/>
    </source>
</evidence>
<keyword evidence="2" id="KW-0732">Signal</keyword>
<evidence type="ECO:0000256" key="1">
    <source>
        <dbReference type="SAM" id="MobiDB-lite"/>
    </source>
</evidence>
<feature type="region of interest" description="Disordered" evidence="1">
    <location>
        <begin position="24"/>
        <end position="43"/>
    </location>
</feature>
<dbReference type="Proteomes" id="UP001596183">
    <property type="component" value="Unassembled WGS sequence"/>
</dbReference>
<proteinExistence type="predicted"/>
<feature type="chain" id="PRO_5045810558" description="Secreted protein" evidence="2">
    <location>
        <begin position="27"/>
        <end position="107"/>
    </location>
</feature>